<feature type="transmembrane region" description="Helical" evidence="7">
    <location>
        <begin position="175"/>
        <end position="195"/>
    </location>
</feature>
<dbReference type="InterPro" id="IPR011701">
    <property type="entry name" value="MFS"/>
</dbReference>
<evidence type="ECO:0000256" key="3">
    <source>
        <dbReference type="ARBA" id="ARBA00022475"/>
    </source>
</evidence>
<sequence>MVGVDTRDVQGRAAARIPHRYAFWVVGVAFIVLMASSAAPSPLYPVYQQSWGFSAITLTVVFAVYALALLLTLLTVGSLSDHIGRKPILVASLLLLIVSLVLFIVADSVPVLIAARVVQGIAAGAATGAMSAAIIDLQPTVSTGPLLNSVAPSFGLAAGAIGAGLLVQLAPAPEILVFALLIAAAAVLAVALLFVPETSAMRGFDSRRHLASTLLPRASLPKSVRAPFVVIAPALFATWSLGGFHLSLGPSIIGTVFGIDNHIVGGLEIFSLFASGSVAAVVVRNGLPRTVMMIGASVLASGVALTLVSVEIGSVALYFVGAVVAGSGWGATFLGAMRTLGSLVPAAERGGVFATTFVISYLAFSLPAVIAGLAVHRLGLSTTVEVYGAFVIALALISVVGFSVVQRRNR</sequence>
<dbReference type="InterPro" id="IPR020846">
    <property type="entry name" value="MFS_dom"/>
</dbReference>
<keyword evidence="3" id="KW-1003">Cell membrane</keyword>
<dbReference type="GO" id="GO:0005886">
    <property type="term" value="C:plasma membrane"/>
    <property type="evidence" value="ECO:0007669"/>
    <property type="project" value="UniProtKB-SubCell"/>
</dbReference>
<gene>
    <name evidence="9" type="ORF">UFOPK3472_00711</name>
</gene>
<evidence type="ECO:0000256" key="7">
    <source>
        <dbReference type="SAM" id="Phobius"/>
    </source>
</evidence>
<dbReference type="EMBL" id="CAFBLX010000031">
    <property type="protein sequence ID" value="CAB4881963.1"/>
    <property type="molecule type" value="Genomic_DNA"/>
</dbReference>
<evidence type="ECO:0000256" key="2">
    <source>
        <dbReference type="ARBA" id="ARBA00022448"/>
    </source>
</evidence>
<name>A0A6J7ER80_9ZZZZ</name>
<keyword evidence="2" id="KW-0813">Transport</keyword>
<feature type="transmembrane region" description="Helical" evidence="7">
    <location>
        <begin position="352"/>
        <end position="374"/>
    </location>
</feature>
<proteinExistence type="predicted"/>
<dbReference type="SUPFAM" id="SSF103473">
    <property type="entry name" value="MFS general substrate transporter"/>
    <property type="match status" value="1"/>
</dbReference>
<organism evidence="9">
    <name type="scientific">freshwater metagenome</name>
    <dbReference type="NCBI Taxonomy" id="449393"/>
    <lineage>
        <taxon>unclassified sequences</taxon>
        <taxon>metagenomes</taxon>
        <taxon>ecological metagenomes</taxon>
    </lineage>
</organism>
<dbReference type="Pfam" id="PF07690">
    <property type="entry name" value="MFS_1"/>
    <property type="match status" value="1"/>
</dbReference>
<dbReference type="PANTHER" id="PTHR23517">
    <property type="entry name" value="RESISTANCE PROTEIN MDTM, PUTATIVE-RELATED-RELATED"/>
    <property type="match status" value="1"/>
</dbReference>
<dbReference type="AlphaFoldDB" id="A0A6J7ER80"/>
<keyword evidence="6 7" id="KW-0472">Membrane</keyword>
<evidence type="ECO:0000256" key="6">
    <source>
        <dbReference type="ARBA" id="ARBA00023136"/>
    </source>
</evidence>
<reference evidence="9" key="1">
    <citation type="submission" date="2020-05" db="EMBL/GenBank/DDBJ databases">
        <authorList>
            <person name="Chiriac C."/>
            <person name="Salcher M."/>
            <person name="Ghai R."/>
            <person name="Kavagutti S V."/>
        </authorList>
    </citation>
    <scope>NUCLEOTIDE SEQUENCE</scope>
</reference>
<feature type="transmembrane region" description="Helical" evidence="7">
    <location>
        <begin position="21"/>
        <end position="39"/>
    </location>
</feature>
<dbReference type="InterPro" id="IPR036259">
    <property type="entry name" value="MFS_trans_sf"/>
</dbReference>
<protein>
    <submittedName>
        <fullName evidence="9">Unannotated protein</fullName>
    </submittedName>
</protein>
<keyword evidence="4 7" id="KW-0812">Transmembrane</keyword>
<feature type="transmembrane region" description="Helical" evidence="7">
    <location>
        <begin position="290"/>
        <end position="310"/>
    </location>
</feature>
<feature type="transmembrane region" description="Helical" evidence="7">
    <location>
        <begin position="316"/>
        <end position="340"/>
    </location>
</feature>
<dbReference type="PROSITE" id="PS50850">
    <property type="entry name" value="MFS"/>
    <property type="match status" value="1"/>
</dbReference>
<keyword evidence="5 7" id="KW-1133">Transmembrane helix</keyword>
<feature type="transmembrane region" description="Helical" evidence="7">
    <location>
        <begin position="224"/>
        <end position="242"/>
    </location>
</feature>
<evidence type="ECO:0000256" key="1">
    <source>
        <dbReference type="ARBA" id="ARBA00004651"/>
    </source>
</evidence>
<evidence type="ECO:0000313" key="9">
    <source>
        <dbReference type="EMBL" id="CAB4881963.1"/>
    </source>
</evidence>
<dbReference type="Gene3D" id="1.20.1250.20">
    <property type="entry name" value="MFS general substrate transporter like domains"/>
    <property type="match status" value="1"/>
</dbReference>
<evidence type="ECO:0000256" key="4">
    <source>
        <dbReference type="ARBA" id="ARBA00022692"/>
    </source>
</evidence>
<accession>A0A6J7ER80</accession>
<feature type="transmembrane region" description="Helical" evidence="7">
    <location>
        <begin position="146"/>
        <end position="169"/>
    </location>
</feature>
<feature type="transmembrane region" description="Helical" evidence="7">
    <location>
        <begin position="112"/>
        <end position="134"/>
    </location>
</feature>
<feature type="transmembrane region" description="Helical" evidence="7">
    <location>
        <begin position="51"/>
        <end position="76"/>
    </location>
</feature>
<evidence type="ECO:0000256" key="5">
    <source>
        <dbReference type="ARBA" id="ARBA00022989"/>
    </source>
</evidence>
<feature type="domain" description="Major facilitator superfamily (MFS) profile" evidence="8">
    <location>
        <begin position="22"/>
        <end position="410"/>
    </location>
</feature>
<dbReference type="PANTHER" id="PTHR23517:SF13">
    <property type="entry name" value="MAJOR FACILITATOR SUPERFAMILY MFS_1"/>
    <property type="match status" value="1"/>
</dbReference>
<feature type="transmembrane region" description="Helical" evidence="7">
    <location>
        <begin position="262"/>
        <end position="283"/>
    </location>
</feature>
<dbReference type="GO" id="GO:0022857">
    <property type="term" value="F:transmembrane transporter activity"/>
    <property type="evidence" value="ECO:0007669"/>
    <property type="project" value="InterPro"/>
</dbReference>
<feature type="transmembrane region" description="Helical" evidence="7">
    <location>
        <begin position="88"/>
        <end position="106"/>
    </location>
</feature>
<comment type="subcellular location">
    <subcellularLocation>
        <location evidence="1">Cell membrane</location>
        <topology evidence="1">Multi-pass membrane protein</topology>
    </subcellularLocation>
</comment>
<dbReference type="InterPro" id="IPR050171">
    <property type="entry name" value="MFS_Transporters"/>
</dbReference>
<evidence type="ECO:0000259" key="8">
    <source>
        <dbReference type="PROSITE" id="PS50850"/>
    </source>
</evidence>
<feature type="transmembrane region" description="Helical" evidence="7">
    <location>
        <begin position="386"/>
        <end position="405"/>
    </location>
</feature>